<evidence type="ECO:0000313" key="3">
    <source>
        <dbReference type="Proteomes" id="UP000280197"/>
    </source>
</evidence>
<dbReference type="EMBL" id="CP034463">
    <property type="protein sequence ID" value="AZP19845.1"/>
    <property type="molecule type" value="Genomic_DNA"/>
</dbReference>
<proteinExistence type="predicted"/>
<evidence type="ECO:0000313" key="2">
    <source>
        <dbReference type="EMBL" id="AZP19845.1"/>
    </source>
</evidence>
<reference evidence="2 3" key="1">
    <citation type="submission" date="2018-12" db="EMBL/GenBank/DDBJ databases">
        <authorList>
            <person name="Li K."/>
        </authorList>
    </citation>
    <scope>NUCLEOTIDE SEQUENCE [LARGE SCALE GENOMIC DNA]</scope>
    <source>
        <strain evidence="3">CR22</strain>
    </source>
</reference>
<protein>
    <recommendedName>
        <fullName evidence="1">Mycothiol-dependent maleylpyruvate isomerase metal-binding domain-containing protein</fullName>
    </recommendedName>
</protein>
<dbReference type="InterPro" id="IPR034660">
    <property type="entry name" value="DinB/YfiT-like"/>
</dbReference>
<dbReference type="RefSeq" id="WP_126273838.1">
    <property type="nucleotide sequence ID" value="NZ_CP034463.1"/>
</dbReference>
<gene>
    <name evidence="2" type="ORF">EJC51_29510</name>
</gene>
<feature type="domain" description="Mycothiol-dependent maleylpyruvate isomerase metal-binding" evidence="1">
    <location>
        <begin position="17"/>
        <end position="160"/>
    </location>
</feature>
<dbReference type="AlphaFoldDB" id="A0A3Q9C203"/>
<dbReference type="SUPFAM" id="SSF109854">
    <property type="entry name" value="DinB/YfiT-like putative metalloenzymes"/>
    <property type="match status" value="1"/>
</dbReference>
<organism evidence="2 3">
    <name type="scientific">Streptomyces aquilus</name>
    <dbReference type="NCBI Taxonomy" id="2548456"/>
    <lineage>
        <taxon>Bacteria</taxon>
        <taxon>Bacillati</taxon>
        <taxon>Actinomycetota</taxon>
        <taxon>Actinomycetes</taxon>
        <taxon>Kitasatosporales</taxon>
        <taxon>Streptomycetaceae</taxon>
        <taxon>Streptomyces</taxon>
    </lineage>
</organism>
<accession>A0A3Q9C203</accession>
<name>A0A3Q9C203_9ACTN</name>
<dbReference type="Gene3D" id="1.20.120.450">
    <property type="entry name" value="dinb family like domain"/>
    <property type="match status" value="1"/>
</dbReference>
<evidence type="ECO:0000259" key="1">
    <source>
        <dbReference type="Pfam" id="PF11716"/>
    </source>
</evidence>
<dbReference type="KEGG" id="saqu:EJC51_29510"/>
<keyword evidence="3" id="KW-1185">Reference proteome</keyword>
<dbReference type="Pfam" id="PF11716">
    <property type="entry name" value="MDMPI_N"/>
    <property type="match status" value="1"/>
</dbReference>
<dbReference type="GO" id="GO:0046872">
    <property type="term" value="F:metal ion binding"/>
    <property type="evidence" value="ECO:0007669"/>
    <property type="project" value="InterPro"/>
</dbReference>
<sequence>MSRITGAYLDAADVAVDLLNHPALAARWKEPSALDEWSVGGLAGHLAWQVFFLPAVLDEPAPTQPVIGLDDYYARVRWIDAGLHDEANARIRRGGEDAGAEGVRALADRAADTVRALRTRLPAEPDRAVRLPVWGDYALSLDDFLTTRLMELVVHTDDLAFSAGIPTPELPGPAVEATVGLLTRLALRRHGQSAVLRALSRAERAPAGITAF</sequence>
<dbReference type="Proteomes" id="UP000280197">
    <property type="component" value="Chromosome"/>
</dbReference>
<dbReference type="InterPro" id="IPR024344">
    <property type="entry name" value="MDMPI_metal-binding"/>
</dbReference>